<dbReference type="InterPro" id="IPR004646">
    <property type="entry name" value="Fe-S_hydro-lyase_TtdA-typ_cat"/>
</dbReference>
<dbReference type="GO" id="GO:0051539">
    <property type="term" value="F:4 iron, 4 sulfur cluster binding"/>
    <property type="evidence" value="ECO:0007669"/>
    <property type="project" value="UniProtKB-KW"/>
</dbReference>
<organism evidence="8">
    <name type="scientific">marine sediment metagenome</name>
    <dbReference type="NCBI Taxonomy" id="412755"/>
    <lineage>
        <taxon>unclassified sequences</taxon>
        <taxon>metagenomes</taxon>
        <taxon>ecological metagenomes</taxon>
    </lineage>
</organism>
<dbReference type="AlphaFoldDB" id="X0YZK6"/>
<dbReference type="Pfam" id="PF05681">
    <property type="entry name" value="Fumerase"/>
    <property type="match status" value="1"/>
</dbReference>
<dbReference type="NCBIfam" id="TIGR00722">
    <property type="entry name" value="ttdA_fumA_fumB"/>
    <property type="match status" value="1"/>
</dbReference>
<protein>
    <recommendedName>
        <fullName evidence="7">Fe-S hydro-lyase tartrate dehydratase alpha-type catalytic domain-containing protein</fullName>
    </recommendedName>
</protein>
<comment type="caution">
    <text evidence="8">The sequence shown here is derived from an EMBL/GenBank/DDBJ whole genome shotgun (WGS) entry which is preliminary data.</text>
</comment>
<evidence type="ECO:0000256" key="6">
    <source>
        <dbReference type="ARBA" id="ARBA00023239"/>
    </source>
</evidence>
<evidence type="ECO:0000256" key="3">
    <source>
        <dbReference type="ARBA" id="ARBA00022723"/>
    </source>
</evidence>
<evidence type="ECO:0000256" key="2">
    <source>
        <dbReference type="ARBA" id="ARBA00022485"/>
    </source>
</evidence>
<comment type="similarity">
    <text evidence="1">Belongs to the class-I fumarase family.</text>
</comment>
<dbReference type="PANTHER" id="PTHR30389:SF17">
    <property type="entry name" value="L(+)-TARTRATE DEHYDRATASE SUBUNIT ALPHA-RELATED"/>
    <property type="match status" value="1"/>
</dbReference>
<dbReference type="EMBL" id="BARS01054820">
    <property type="protein sequence ID" value="GAG51892.1"/>
    <property type="molecule type" value="Genomic_DNA"/>
</dbReference>
<evidence type="ECO:0000313" key="8">
    <source>
        <dbReference type="EMBL" id="GAG51892.1"/>
    </source>
</evidence>
<evidence type="ECO:0000256" key="4">
    <source>
        <dbReference type="ARBA" id="ARBA00023004"/>
    </source>
</evidence>
<keyword evidence="3" id="KW-0479">Metal-binding</keyword>
<feature type="non-terminal residue" evidence="8">
    <location>
        <position position="1"/>
    </location>
</feature>
<dbReference type="GO" id="GO:0046872">
    <property type="term" value="F:metal ion binding"/>
    <property type="evidence" value="ECO:0007669"/>
    <property type="project" value="UniProtKB-KW"/>
</dbReference>
<accession>X0YZK6</accession>
<evidence type="ECO:0000256" key="1">
    <source>
        <dbReference type="ARBA" id="ARBA00008876"/>
    </source>
</evidence>
<keyword evidence="5" id="KW-0411">Iron-sulfur</keyword>
<evidence type="ECO:0000259" key="7">
    <source>
        <dbReference type="Pfam" id="PF05681"/>
    </source>
</evidence>
<gene>
    <name evidence="8" type="ORF">S01H1_81073</name>
</gene>
<keyword evidence="6" id="KW-0456">Lyase</keyword>
<name>X0YZK6_9ZZZZ</name>
<evidence type="ECO:0000256" key="5">
    <source>
        <dbReference type="ARBA" id="ARBA00023014"/>
    </source>
</evidence>
<reference evidence="8" key="1">
    <citation type="journal article" date="2014" name="Front. Microbiol.">
        <title>High frequency of phylogenetically diverse reductive dehalogenase-homologous genes in deep subseafloor sedimentary metagenomes.</title>
        <authorList>
            <person name="Kawai M."/>
            <person name="Futagami T."/>
            <person name="Toyoda A."/>
            <person name="Takaki Y."/>
            <person name="Nishi S."/>
            <person name="Hori S."/>
            <person name="Arai W."/>
            <person name="Tsubouchi T."/>
            <person name="Morono Y."/>
            <person name="Uchiyama I."/>
            <person name="Ito T."/>
            <person name="Fujiyama A."/>
            <person name="Inagaki F."/>
            <person name="Takami H."/>
        </authorList>
    </citation>
    <scope>NUCLEOTIDE SEQUENCE</scope>
    <source>
        <strain evidence="8">Expedition CK06-06</strain>
    </source>
</reference>
<dbReference type="GO" id="GO:0016829">
    <property type="term" value="F:lyase activity"/>
    <property type="evidence" value="ECO:0007669"/>
    <property type="project" value="UniProtKB-KW"/>
</dbReference>
<feature type="domain" description="Fe-S hydro-lyase tartrate dehydratase alpha-type catalytic" evidence="7">
    <location>
        <begin position="26"/>
        <end position="213"/>
    </location>
</feature>
<dbReference type="InterPro" id="IPR051208">
    <property type="entry name" value="Class-I_Fumarase/Tartrate_DH"/>
</dbReference>
<dbReference type="PANTHER" id="PTHR30389">
    <property type="entry name" value="FUMARATE HYDRATASE-RELATED"/>
    <property type="match status" value="1"/>
</dbReference>
<keyword evidence="4" id="KW-0408">Iron</keyword>
<keyword evidence="2" id="KW-0004">4Fe-4S</keyword>
<feature type="non-terminal residue" evidence="8">
    <location>
        <position position="213"/>
    </location>
</feature>
<sequence>GLNSPFSLRSDVGDHMREMHVERITEVVADLCQRANRYLPEDVIAALRAAREAETSETAREMLDQLLRNAAIAAQQGIPLCQDTGLAVVFVDLGQQVHLVGGALQEAINEGVRRGYEEGYLRKSVVDDPLDRSSNTGDNTPAVVHVRIVPGDEVTIHVAPKGGGSENMSALWMLTPAQGREGVVEAIVGQVRAAGGKPCPPLVLGVGLGGSFE</sequence>
<proteinExistence type="inferred from homology"/>